<feature type="compositionally biased region" description="Basic and acidic residues" evidence="3">
    <location>
        <begin position="69"/>
        <end position="97"/>
    </location>
</feature>
<organism evidence="5 6">
    <name type="scientific">Ephemerocybe angulata</name>
    <dbReference type="NCBI Taxonomy" id="980116"/>
    <lineage>
        <taxon>Eukaryota</taxon>
        <taxon>Fungi</taxon>
        <taxon>Dikarya</taxon>
        <taxon>Basidiomycota</taxon>
        <taxon>Agaricomycotina</taxon>
        <taxon>Agaricomycetes</taxon>
        <taxon>Agaricomycetidae</taxon>
        <taxon>Agaricales</taxon>
        <taxon>Agaricineae</taxon>
        <taxon>Psathyrellaceae</taxon>
        <taxon>Ephemerocybe</taxon>
    </lineage>
</organism>
<feature type="compositionally biased region" description="Polar residues" evidence="3">
    <location>
        <begin position="163"/>
        <end position="179"/>
    </location>
</feature>
<keyword evidence="2" id="KW-0479">Metal-binding</keyword>
<feature type="compositionally biased region" description="Basic and acidic residues" evidence="3">
    <location>
        <begin position="213"/>
        <end position="224"/>
    </location>
</feature>
<feature type="region of interest" description="Disordered" evidence="3">
    <location>
        <begin position="209"/>
        <end position="299"/>
    </location>
</feature>
<evidence type="ECO:0000313" key="5">
    <source>
        <dbReference type="EMBL" id="KAF5313634.1"/>
    </source>
</evidence>
<feature type="compositionally biased region" description="Basic residues" evidence="3">
    <location>
        <begin position="262"/>
        <end position="290"/>
    </location>
</feature>
<reference evidence="5 6" key="1">
    <citation type="journal article" date="2020" name="ISME J.">
        <title>Uncovering the hidden diversity of litter-decomposition mechanisms in mushroom-forming fungi.</title>
        <authorList>
            <person name="Floudas D."/>
            <person name="Bentzer J."/>
            <person name="Ahren D."/>
            <person name="Johansson T."/>
            <person name="Persson P."/>
            <person name="Tunlid A."/>
        </authorList>
    </citation>
    <scope>NUCLEOTIDE SEQUENCE [LARGE SCALE GENOMIC DNA]</scope>
    <source>
        <strain evidence="5 6">CBS 175.51</strain>
    </source>
</reference>
<dbReference type="EMBL" id="JAACJK010000223">
    <property type="protein sequence ID" value="KAF5313634.1"/>
    <property type="molecule type" value="Genomic_DNA"/>
</dbReference>
<accession>A0A8H5EV80</accession>
<dbReference type="Gene3D" id="4.10.60.10">
    <property type="entry name" value="Zinc finger, CCHC-type"/>
    <property type="match status" value="1"/>
</dbReference>
<dbReference type="GO" id="GO:0003676">
    <property type="term" value="F:nucleic acid binding"/>
    <property type="evidence" value="ECO:0007669"/>
    <property type="project" value="InterPro"/>
</dbReference>
<evidence type="ECO:0000256" key="3">
    <source>
        <dbReference type="SAM" id="MobiDB-lite"/>
    </source>
</evidence>
<feature type="compositionally biased region" description="Basic and acidic residues" evidence="3">
    <location>
        <begin position="40"/>
        <end position="56"/>
    </location>
</feature>
<dbReference type="Proteomes" id="UP000541558">
    <property type="component" value="Unassembled WGS sequence"/>
</dbReference>
<protein>
    <recommendedName>
        <fullName evidence="4">CCHC-type domain-containing protein</fullName>
    </recommendedName>
</protein>
<feature type="compositionally biased region" description="Low complexity" evidence="3">
    <location>
        <begin position="514"/>
        <end position="543"/>
    </location>
</feature>
<feature type="compositionally biased region" description="Basic residues" evidence="3">
    <location>
        <begin position="500"/>
        <end position="513"/>
    </location>
</feature>
<feature type="compositionally biased region" description="Basic and acidic residues" evidence="3">
    <location>
        <begin position="130"/>
        <end position="144"/>
    </location>
</feature>
<evidence type="ECO:0000256" key="1">
    <source>
        <dbReference type="ARBA" id="ARBA00022664"/>
    </source>
</evidence>
<keyword evidence="2" id="KW-0863">Zinc-finger</keyword>
<evidence type="ECO:0000259" key="4">
    <source>
        <dbReference type="PROSITE" id="PS50158"/>
    </source>
</evidence>
<keyword evidence="2" id="KW-0862">Zinc</keyword>
<dbReference type="SMART" id="SM00343">
    <property type="entry name" value="ZnF_C2HC"/>
    <property type="match status" value="1"/>
</dbReference>
<name>A0A8H5EV80_9AGAR</name>
<dbReference type="SUPFAM" id="SSF57756">
    <property type="entry name" value="Retrovirus zinc finger-like domains"/>
    <property type="match status" value="1"/>
</dbReference>
<feature type="compositionally biased region" description="Basic and acidic residues" evidence="3">
    <location>
        <begin position="544"/>
        <end position="555"/>
    </location>
</feature>
<feature type="region of interest" description="Disordered" evidence="3">
    <location>
        <begin position="457"/>
        <end position="555"/>
    </location>
</feature>
<feature type="compositionally biased region" description="Basic and acidic residues" evidence="3">
    <location>
        <begin position="481"/>
        <end position="499"/>
    </location>
</feature>
<evidence type="ECO:0000256" key="2">
    <source>
        <dbReference type="PROSITE-ProRule" id="PRU00047"/>
    </source>
</evidence>
<dbReference type="AlphaFoldDB" id="A0A8H5EV80"/>
<evidence type="ECO:0000313" key="6">
    <source>
        <dbReference type="Proteomes" id="UP000541558"/>
    </source>
</evidence>
<proteinExistence type="predicted"/>
<keyword evidence="6" id="KW-1185">Reference proteome</keyword>
<feature type="compositionally biased region" description="Basic residues" evidence="3">
    <location>
        <begin position="98"/>
        <end position="110"/>
    </location>
</feature>
<comment type="caution">
    <text evidence="5">The sequence shown here is derived from an EMBL/GenBank/DDBJ whole genome shotgun (WGS) entry which is preliminary data.</text>
</comment>
<feature type="domain" description="CCHC-type" evidence="4">
    <location>
        <begin position="563"/>
        <end position="579"/>
    </location>
</feature>
<dbReference type="InterPro" id="IPR036875">
    <property type="entry name" value="Znf_CCHC_sf"/>
</dbReference>
<gene>
    <name evidence="5" type="ORF">D9611_010081</name>
</gene>
<sequence>MPGGETMPSAHDGEDEHQDPAGRRGNDDLRMFQTPVRRTRSFEHLRPGAHVTKEQEDVFDTAYSNLTRAQKERIENRKIKMNRKRSDIRITESDVNRKGKHKRSPSRQKRHSEERRDKWKKKEKKHRKEKKDEKRKQQREEKHSNRAPSEEIINLIRGATGKTRAQASENANNDNSGTKNYGLKPSEQIEKNNYINNAFARLRKATEAGGKYTHSDSDGGERDGGNGGSDSSDSSDDSSSDSSTDSDSGIETNTSSTQGRGRSSRQSRGRRNRKSSKRSHKKQKTYKAKRVPPDVYDGRPHLPTLHRFMSESAMWIEDAEIPQDRQVYRISRFLKGEAYNFYARQVSHRVGEFDLERFFYKLYDHCFPVDFKERQQTKLERFDQRNLTVREYLARLDELFLATGTEAERERKRYFWNGLRNEIQVELRKKGVSDGTSQYEEIIQEAERVELAIQLSRVDRERRQGNGNGSGPRRGNQNNTRRSENRSRDRNESRNGYRRDRNHRGQYHGRRTNGRPSSRSRQSGQTHTSRSNQSSNRANNSRNNQDRPKRSEKELEQLRAAGKCFICEESGHMARGCPKANTMTGARRPGVQNFNIEVSREEIRDIEDQRALAETTEEINTISLEVMDWAPYSDEEDSESRSDACGDDVAPCVTQEPLAPELGDPVLRRLQWILPSHAPYPTDNIRTAFEPDRFDVYRCVDGYCITDSEADEEQILLPFKAAYNPHFDVVWWYSKALARYHDVKLGRFDLMKFRAQNSARSTRMGSILSQTIDFQLSSWELYPAEAPEGAGERFCTTFDLKNRDGFVIEDWGLEFNAKVPYSRLTPKCNIRELYSKHLKRAYQKLCTILSEIPESENELWLLDHEPSEHEISVSSLNQKPQISNLIRK</sequence>
<keyword evidence="1" id="KW-0507">mRNA processing</keyword>
<feature type="compositionally biased region" description="Basic and acidic residues" evidence="3">
    <location>
        <begin position="11"/>
        <end position="30"/>
    </location>
</feature>
<feature type="compositionally biased region" description="Basic residues" evidence="3">
    <location>
        <begin position="118"/>
        <end position="129"/>
    </location>
</feature>
<dbReference type="GO" id="GO:0006397">
    <property type="term" value="P:mRNA processing"/>
    <property type="evidence" value="ECO:0007669"/>
    <property type="project" value="UniProtKB-KW"/>
</dbReference>
<dbReference type="OrthoDB" id="3205788at2759"/>
<dbReference type="PROSITE" id="PS50158">
    <property type="entry name" value="ZF_CCHC"/>
    <property type="match status" value="1"/>
</dbReference>
<feature type="compositionally biased region" description="Low complexity" evidence="3">
    <location>
        <begin position="240"/>
        <end position="261"/>
    </location>
</feature>
<feature type="region of interest" description="Disordered" evidence="3">
    <location>
        <begin position="1"/>
        <end position="189"/>
    </location>
</feature>
<dbReference type="GO" id="GO:0008270">
    <property type="term" value="F:zinc ion binding"/>
    <property type="evidence" value="ECO:0007669"/>
    <property type="project" value="UniProtKB-KW"/>
</dbReference>
<dbReference type="InterPro" id="IPR001878">
    <property type="entry name" value="Znf_CCHC"/>
</dbReference>